<dbReference type="InterPro" id="IPR009283">
    <property type="entry name" value="Apyrase"/>
</dbReference>
<feature type="binding site" evidence="6">
    <location>
        <position position="299"/>
    </location>
    <ligand>
        <name>Ca(2+)</name>
        <dbReference type="ChEBI" id="CHEBI:29108"/>
    </ligand>
</feature>
<feature type="binding site" evidence="6">
    <location>
        <position position="68"/>
    </location>
    <ligand>
        <name>Ca(2+)</name>
        <dbReference type="ChEBI" id="CHEBI:29108"/>
    </ligand>
</feature>
<dbReference type="AlphaFoldDB" id="A0A0K0D2K1"/>
<evidence type="ECO:0000256" key="1">
    <source>
        <dbReference type="ARBA" id="ARBA00001913"/>
    </source>
</evidence>
<dbReference type="FunFam" id="2.120.10.100:FF:000001">
    <property type="entry name" value="Soluble calcium-activated nucleotidase 1"/>
    <property type="match status" value="1"/>
</dbReference>
<evidence type="ECO:0000313" key="8">
    <source>
        <dbReference type="WBParaSite" id="ACAC_0000429601-mRNA-1"/>
    </source>
</evidence>
<evidence type="ECO:0000313" key="7">
    <source>
        <dbReference type="Proteomes" id="UP000035642"/>
    </source>
</evidence>
<keyword evidence="3" id="KW-0378">Hydrolase</keyword>
<organism evidence="7 8">
    <name type="scientific">Angiostrongylus cantonensis</name>
    <name type="common">Rat lungworm</name>
    <dbReference type="NCBI Taxonomy" id="6313"/>
    <lineage>
        <taxon>Eukaryota</taxon>
        <taxon>Metazoa</taxon>
        <taxon>Ecdysozoa</taxon>
        <taxon>Nematoda</taxon>
        <taxon>Chromadorea</taxon>
        <taxon>Rhabditida</taxon>
        <taxon>Rhabditina</taxon>
        <taxon>Rhabditomorpha</taxon>
        <taxon>Strongyloidea</taxon>
        <taxon>Metastrongylidae</taxon>
        <taxon>Angiostrongylus</taxon>
    </lineage>
</organism>
<dbReference type="STRING" id="6313.A0A0K0D2K1"/>
<dbReference type="PANTHER" id="PTHR13023">
    <property type="entry name" value="APYRASE"/>
    <property type="match status" value="1"/>
</dbReference>
<evidence type="ECO:0000256" key="6">
    <source>
        <dbReference type="PIRSR" id="PIRSR609283-1"/>
    </source>
</evidence>
<dbReference type="Gene3D" id="2.120.10.100">
    <property type="entry name" value="Apyrase"/>
    <property type="match status" value="1"/>
</dbReference>
<keyword evidence="2 6" id="KW-0479">Metal-binding</keyword>
<reference evidence="8" key="2">
    <citation type="submission" date="2017-02" db="UniProtKB">
        <authorList>
            <consortium name="WormBaseParasite"/>
        </authorList>
    </citation>
    <scope>IDENTIFICATION</scope>
</reference>
<proteinExistence type="inferred from homology"/>
<comment type="cofactor">
    <cofactor evidence="1 6">
        <name>Ca(2+)</name>
        <dbReference type="ChEBI" id="CHEBI:29108"/>
    </cofactor>
</comment>
<feature type="binding site" evidence="6">
    <location>
        <position position="184"/>
    </location>
    <ligand>
        <name>Ca(2+)</name>
        <dbReference type="ChEBI" id="CHEBI:29108"/>
    </ligand>
</feature>
<dbReference type="SUPFAM" id="SSF101887">
    <property type="entry name" value="Apyrase"/>
    <property type="match status" value="1"/>
</dbReference>
<feature type="binding site" evidence="6">
    <location>
        <position position="115"/>
    </location>
    <ligand>
        <name>Ca(2+)</name>
        <dbReference type="ChEBI" id="CHEBI:29108"/>
    </ligand>
</feature>
<keyword evidence="4 6" id="KW-0106">Calcium</keyword>
<dbReference type="GO" id="GO:0005509">
    <property type="term" value="F:calcium ion binding"/>
    <property type="evidence" value="ECO:0007669"/>
    <property type="project" value="InterPro"/>
</dbReference>
<keyword evidence="7" id="KW-1185">Reference proteome</keyword>
<sequence>MKTYSLLAITDLDKDARNATSWTWRAVTRKGSLAIDQNGKSITVFWRNDSDEILTTHLNWKGHAMELSDLSRFNGRLLSPDDKTGMLYEIKDGEAIPWLFLNSGPGNTTCGMKAEWTTTMGKYLFVGSHGTESKRMNGNVVSEDPMWIKIVSKNGEVRSCKWKCIYKKLRRAVNITEQGYLTHEAVQWSPYHKKWFFLPRKESNTTYNNIQDEKKGTNLLIIGNPNLTQFEVVRIGKLNHSERGFSAFEFIPETNDTLIAALKSEEVGDQPPKSYITVFNIFGQVLLDDQKLDNQYKFEGIYFL</sequence>
<dbReference type="GO" id="GO:0030166">
    <property type="term" value="P:proteoglycan biosynthetic process"/>
    <property type="evidence" value="ECO:0007669"/>
    <property type="project" value="TreeGrafter"/>
</dbReference>
<feature type="binding site" evidence="6">
    <location>
        <position position="246"/>
    </location>
    <ligand>
        <name>Ca(2+)</name>
        <dbReference type="ChEBI" id="CHEBI:29108"/>
    </ligand>
</feature>
<evidence type="ECO:0000256" key="2">
    <source>
        <dbReference type="ARBA" id="ARBA00022723"/>
    </source>
</evidence>
<dbReference type="Proteomes" id="UP000035642">
    <property type="component" value="Unassembled WGS sequence"/>
</dbReference>
<protein>
    <submittedName>
        <fullName evidence="8">Apyrase</fullName>
    </submittedName>
</protein>
<accession>A0A0K0D2K1</accession>
<comment type="similarity">
    <text evidence="5">Belongs to the apyrase family.</text>
</comment>
<dbReference type="WBParaSite" id="ACAC_0000429601-mRNA-1">
    <property type="protein sequence ID" value="ACAC_0000429601-mRNA-1"/>
    <property type="gene ID" value="ACAC_0000429601"/>
</dbReference>
<dbReference type="InterPro" id="IPR036258">
    <property type="entry name" value="Apyrase_sf"/>
</dbReference>
<feature type="binding site" evidence="6">
    <location>
        <position position="69"/>
    </location>
    <ligand>
        <name>Ca(2+)</name>
        <dbReference type="ChEBI" id="CHEBI:29108"/>
    </ligand>
</feature>
<dbReference type="GO" id="GO:0045134">
    <property type="term" value="F:UDP phosphatase activity"/>
    <property type="evidence" value="ECO:0007669"/>
    <property type="project" value="TreeGrafter"/>
</dbReference>
<evidence type="ECO:0000256" key="5">
    <source>
        <dbReference type="ARBA" id="ARBA00025738"/>
    </source>
</evidence>
<reference evidence="7" key="1">
    <citation type="submission" date="2012-09" db="EMBL/GenBank/DDBJ databases">
        <authorList>
            <person name="Martin A.A."/>
        </authorList>
    </citation>
    <scope>NUCLEOTIDE SEQUENCE</scope>
</reference>
<evidence type="ECO:0000256" key="3">
    <source>
        <dbReference type="ARBA" id="ARBA00022801"/>
    </source>
</evidence>
<dbReference type="GO" id="GO:0004382">
    <property type="term" value="F:GDP phosphatase activity"/>
    <property type="evidence" value="ECO:0007669"/>
    <property type="project" value="TreeGrafter"/>
</dbReference>
<evidence type="ECO:0000256" key="4">
    <source>
        <dbReference type="ARBA" id="ARBA00022837"/>
    </source>
</evidence>
<dbReference type="Pfam" id="PF06079">
    <property type="entry name" value="Apyrase"/>
    <property type="match status" value="1"/>
</dbReference>
<name>A0A0K0D2K1_ANGCA</name>
<dbReference type="PANTHER" id="PTHR13023:SF2">
    <property type="entry name" value="SOLUBLE CALCIUM-ACTIVATED NUCLEOTIDASE 1"/>
    <property type="match status" value="1"/>
</dbReference>